<dbReference type="InterPro" id="IPR029063">
    <property type="entry name" value="SAM-dependent_MTases_sf"/>
</dbReference>
<dbReference type="Proteomes" id="UP000790787">
    <property type="component" value="Chromosome 7"/>
</dbReference>
<protein>
    <submittedName>
        <fullName evidence="2">Uncharacterized protein LOC107789284</fullName>
    </submittedName>
</protein>
<accession>A0A1S3ZQL3</accession>
<dbReference type="AlphaFoldDB" id="A0A1S3ZQL3"/>
<dbReference type="OMA" id="VSRICMN"/>
<keyword evidence="1" id="KW-1185">Reference proteome</keyword>
<dbReference type="InterPro" id="IPR009902">
    <property type="entry name" value="DUF1442"/>
</dbReference>
<dbReference type="OrthoDB" id="774871at2759"/>
<dbReference type="SUPFAM" id="SSF53335">
    <property type="entry name" value="S-adenosyl-L-methionine-dependent methyltransferases"/>
    <property type="match status" value="1"/>
</dbReference>
<dbReference type="KEGG" id="nta:107789284"/>
<name>A0A1S3ZQL3_TOBAC</name>
<proteinExistence type="predicted"/>
<gene>
    <name evidence="2" type="primary">LOC107789284</name>
</gene>
<dbReference type="RefSeq" id="XP_016466543.1">
    <property type="nucleotide sequence ID" value="XM_016611057.1"/>
</dbReference>
<dbReference type="PANTHER" id="PTHR43167">
    <property type="entry name" value="PUTATIVE (AFU_ORTHOLOGUE AFUA_6G01830)-RELATED"/>
    <property type="match status" value="1"/>
</dbReference>
<reference evidence="2" key="2">
    <citation type="submission" date="2025-08" db="UniProtKB">
        <authorList>
            <consortium name="RefSeq"/>
        </authorList>
    </citation>
    <scope>IDENTIFICATION</scope>
    <source>
        <tissue evidence="2">Leaf</tissue>
    </source>
</reference>
<dbReference type="SMR" id="A0A1S3ZQL3"/>
<dbReference type="RefSeq" id="XP_016466543.1">
    <property type="nucleotide sequence ID" value="XM_016611057.2"/>
</dbReference>
<dbReference type="Gene3D" id="3.40.50.150">
    <property type="entry name" value="Vaccinia Virus protein VP39"/>
    <property type="match status" value="1"/>
</dbReference>
<evidence type="ECO:0000313" key="2">
    <source>
        <dbReference type="RefSeq" id="XP_016466543.1"/>
    </source>
</evidence>
<dbReference type="Pfam" id="PF07279">
    <property type="entry name" value="DUF1442"/>
    <property type="match status" value="1"/>
</dbReference>
<dbReference type="PANTHER" id="PTHR43167:SF1">
    <property type="entry name" value="PUTATIVE (AFU_ORTHOLOGUE AFUA_6G01830)-RELATED"/>
    <property type="match status" value="1"/>
</dbReference>
<sequence length="253" mass="28065">MEWSPKYAANAYLDTLKLCSKHKQMCNSCETQEPECNEFISALAAGMSAKLIVEVTTEGSPSTVALAAAARQTGGKLVCIIPEPKLDKTQKVIQETGLNDMVEFKTGDPVEVLHNYENIDFSLVDRKTNDYDMLMEKLDVNPNRSVVVTNNVEGRKGMVGGKLKKMENKAKVRSLQHPIGKGLEVTMIGKSTEFGKKERISKSGCYAHLIRGEKKNGHQVVNKKSSDKSKWLFVVDEKSGEEHIYRMPKSSGP</sequence>
<reference evidence="1" key="1">
    <citation type="journal article" date="2014" name="Nat. Commun.">
        <title>The tobacco genome sequence and its comparison with those of tomato and potato.</title>
        <authorList>
            <person name="Sierro N."/>
            <person name="Battey J.N."/>
            <person name="Ouadi S."/>
            <person name="Bakaher N."/>
            <person name="Bovet L."/>
            <person name="Willig A."/>
            <person name="Goepfert S."/>
            <person name="Peitsch M.C."/>
            <person name="Ivanov N.V."/>
        </authorList>
    </citation>
    <scope>NUCLEOTIDE SEQUENCE [LARGE SCALE GENOMIC DNA]</scope>
</reference>
<dbReference type="GeneID" id="107789284"/>
<organism evidence="1 2">
    <name type="scientific">Nicotiana tabacum</name>
    <name type="common">Common tobacco</name>
    <dbReference type="NCBI Taxonomy" id="4097"/>
    <lineage>
        <taxon>Eukaryota</taxon>
        <taxon>Viridiplantae</taxon>
        <taxon>Streptophyta</taxon>
        <taxon>Embryophyta</taxon>
        <taxon>Tracheophyta</taxon>
        <taxon>Spermatophyta</taxon>
        <taxon>Magnoliopsida</taxon>
        <taxon>eudicotyledons</taxon>
        <taxon>Gunneridae</taxon>
        <taxon>Pentapetalae</taxon>
        <taxon>asterids</taxon>
        <taxon>lamiids</taxon>
        <taxon>Solanales</taxon>
        <taxon>Solanaceae</taxon>
        <taxon>Nicotianoideae</taxon>
        <taxon>Nicotianeae</taxon>
        <taxon>Nicotiana</taxon>
    </lineage>
</organism>
<evidence type="ECO:0000313" key="1">
    <source>
        <dbReference type="Proteomes" id="UP000790787"/>
    </source>
</evidence>
<dbReference type="PaxDb" id="4097-A0A1S3ZQL3"/>